<sequence>MATKAAQERLRSMDFDRDAARDAIRGIAVPRALGRELMRLCVVRGIRYHDAFAALPELGELRRLVPEFARAINARTIMSNSIPEMSAAAEDIPYCIWHPTTATQETYRELACRYPCMIYQVARACAVAGYTDLYLEIEAQILPDVSIAEEARACGSEAIFRAIMSKPVQYRAMDDYARSINTQNPRPSLLNGDTAIRPMLDIKQEIGNPHGHESNKWNTVVGQDGDSSDDDDFSAEDAFDDLFPDKGITSNLFNITEDMNVGEASTPEEILDSILPSLDGLLTKPLPIVLPQGNKDILIREAAYNGNIDRYDRLRRPVMDTNEAACLVRGIYHCPFFAIWWRTQPLPLGSYGLWIAQAINARMIMSNDLSQLGSAPPRPHLPYLIWYPAIAQSATYMELTRRLPDMRPAVLRAAVFAKDRTLFDTMLDEFDVEPDPYVLAEAKSTDEDAQQSYFTRRLLARAEELGLQIESVSSDYAIQKWGAHLWKRNSVYSGAYNGPPRVGNWLYHFPDVVGGTEEPGIYNGVWADASAAELLASIPAEWRPKQDQSMALDYKTWPPSLGTRN</sequence>
<evidence type="ECO:0000313" key="2">
    <source>
        <dbReference type="Proteomes" id="UP000054481"/>
    </source>
</evidence>
<name>A0A0F7ZFX0_9HYPO</name>
<keyword evidence="2" id="KW-1185">Reference proteome</keyword>
<accession>A0A0F7ZFX0</accession>
<organism evidence="1 2">
    <name type="scientific">Hirsutella minnesotensis 3608</name>
    <dbReference type="NCBI Taxonomy" id="1043627"/>
    <lineage>
        <taxon>Eukaryota</taxon>
        <taxon>Fungi</taxon>
        <taxon>Dikarya</taxon>
        <taxon>Ascomycota</taxon>
        <taxon>Pezizomycotina</taxon>
        <taxon>Sordariomycetes</taxon>
        <taxon>Hypocreomycetidae</taxon>
        <taxon>Hypocreales</taxon>
        <taxon>Ophiocordycipitaceae</taxon>
        <taxon>Hirsutella</taxon>
    </lineage>
</organism>
<proteinExistence type="predicted"/>
<gene>
    <name evidence="1" type="ORF">HIM_10731</name>
</gene>
<protein>
    <submittedName>
        <fullName evidence="1">Uncharacterized protein</fullName>
    </submittedName>
</protein>
<dbReference type="OrthoDB" id="4928116at2759"/>
<dbReference type="AlphaFoldDB" id="A0A0F7ZFX0"/>
<dbReference type="Proteomes" id="UP000054481">
    <property type="component" value="Unassembled WGS sequence"/>
</dbReference>
<evidence type="ECO:0000313" key="1">
    <source>
        <dbReference type="EMBL" id="KJZ69876.1"/>
    </source>
</evidence>
<dbReference type="EMBL" id="KQ030670">
    <property type="protein sequence ID" value="KJZ69876.1"/>
    <property type="molecule type" value="Genomic_DNA"/>
</dbReference>
<reference evidence="1 2" key="1">
    <citation type="journal article" date="2014" name="Genome Biol. Evol.">
        <title>Comparative genomics and transcriptomics analyses reveal divergent lifestyle features of nematode endoparasitic fungus Hirsutella minnesotensis.</title>
        <authorList>
            <person name="Lai Y."/>
            <person name="Liu K."/>
            <person name="Zhang X."/>
            <person name="Zhang X."/>
            <person name="Li K."/>
            <person name="Wang N."/>
            <person name="Shu C."/>
            <person name="Wu Y."/>
            <person name="Wang C."/>
            <person name="Bushley K.E."/>
            <person name="Xiang M."/>
            <person name="Liu X."/>
        </authorList>
    </citation>
    <scope>NUCLEOTIDE SEQUENCE [LARGE SCALE GENOMIC DNA]</scope>
    <source>
        <strain evidence="1 2">3608</strain>
    </source>
</reference>